<dbReference type="GO" id="GO:0046872">
    <property type="term" value="F:metal ion binding"/>
    <property type="evidence" value="ECO:0007669"/>
    <property type="project" value="UniProtKB-KW"/>
</dbReference>
<proteinExistence type="predicted"/>
<evidence type="ECO:0000313" key="4">
    <source>
        <dbReference type="Proteomes" id="UP001175000"/>
    </source>
</evidence>
<evidence type="ECO:0000259" key="2">
    <source>
        <dbReference type="SMART" id="SM00849"/>
    </source>
</evidence>
<dbReference type="Pfam" id="PF00753">
    <property type="entry name" value="Lactamase_B"/>
    <property type="match status" value="1"/>
</dbReference>
<comment type="caution">
    <text evidence="3">The sequence shown here is derived from an EMBL/GenBank/DDBJ whole genome shotgun (WGS) entry which is preliminary data.</text>
</comment>
<dbReference type="GO" id="GO:0006749">
    <property type="term" value="P:glutathione metabolic process"/>
    <property type="evidence" value="ECO:0007669"/>
    <property type="project" value="InterPro"/>
</dbReference>
<dbReference type="AlphaFoldDB" id="A0AA39XCT3"/>
<dbReference type="InterPro" id="IPR001279">
    <property type="entry name" value="Metallo-B-lactamas"/>
</dbReference>
<accession>A0AA39XCT3</accession>
<dbReference type="CDD" id="cd07724">
    <property type="entry name" value="POD-like_MBL-fold"/>
    <property type="match status" value="1"/>
</dbReference>
<feature type="domain" description="Metallo-beta-lactamase" evidence="2">
    <location>
        <begin position="46"/>
        <end position="242"/>
    </location>
</feature>
<dbReference type="InterPro" id="IPR044528">
    <property type="entry name" value="POD-like_MBL-fold"/>
</dbReference>
<dbReference type="InterPro" id="IPR051682">
    <property type="entry name" value="Mito_Persulfide_Diox"/>
</dbReference>
<keyword evidence="4" id="KW-1185">Reference proteome</keyword>
<dbReference type="GO" id="GO:0070813">
    <property type="term" value="P:hydrogen sulfide metabolic process"/>
    <property type="evidence" value="ECO:0007669"/>
    <property type="project" value="TreeGrafter"/>
</dbReference>
<keyword evidence="1" id="KW-0479">Metal-binding</keyword>
<dbReference type="Proteomes" id="UP001175000">
    <property type="component" value="Unassembled WGS sequence"/>
</dbReference>
<reference evidence="3" key="1">
    <citation type="submission" date="2023-06" db="EMBL/GenBank/DDBJ databases">
        <title>Genome-scale phylogeny and comparative genomics of the fungal order Sordariales.</title>
        <authorList>
            <consortium name="Lawrence Berkeley National Laboratory"/>
            <person name="Hensen N."/>
            <person name="Bonometti L."/>
            <person name="Westerberg I."/>
            <person name="Brannstrom I.O."/>
            <person name="Guillou S."/>
            <person name="Cros-Aarteil S."/>
            <person name="Calhoun S."/>
            <person name="Haridas S."/>
            <person name="Kuo A."/>
            <person name="Mondo S."/>
            <person name="Pangilinan J."/>
            <person name="Riley R."/>
            <person name="Labutti K."/>
            <person name="Andreopoulos B."/>
            <person name="Lipzen A."/>
            <person name="Chen C."/>
            <person name="Yanf M."/>
            <person name="Daum C."/>
            <person name="Ng V."/>
            <person name="Clum A."/>
            <person name="Steindorff A."/>
            <person name="Ohm R."/>
            <person name="Martin F."/>
            <person name="Silar P."/>
            <person name="Natvig D."/>
            <person name="Lalanne C."/>
            <person name="Gautier V."/>
            <person name="Ament-Velasquez S.L."/>
            <person name="Kruys A."/>
            <person name="Hutchinson M.I."/>
            <person name="Powell A.J."/>
            <person name="Barry K."/>
            <person name="Miller A.N."/>
            <person name="Grigoriev I.V."/>
            <person name="Debuchy R."/>
            <person name="Gladieux P."/>
            <person name="Thoren M.H."/>
            <person name="Johannesson H."/>
        </authorList>
    </citation>
    <scope>NUCLEOTIDE SEQUENCE</scope>
    <source>
        <strain evidence="3">CBS 606.72</strain>
    </source>
</reference>
<dbReference type="FunFam" id="3.60.15.10:FF:000033">
    <property type="entry name" value="MBL fold metallo-hydrolase"/>
    <property type="match status" value="1"/>
</dbReference>
<organism evidence="3 4">
    <name type="scientific">Immersiella caudata</name>
    <dbReference type="NCBI Taxonomy" id="314043"/>
    <lineage>
        <taxon>Eukaryota</taxon>
        <taxon>Fungi</taxon>
        <taxon>Dikarya</taxon>
        <taxon>Ascomycota</taxon>
        <taxon>Pezizomycotina</taxon>
        <taxon>Sordariomycetes</taxon>
        <taxon>Sordariomycetidae</taxon>
        <taxon>Sordariales</taxon>
        <taxon>Lasiosphaeriaceae</taxon>
        <taxon>Immersiella</taxon>
    </lineage>
</organism>
<name>A0AA39XCT3_9PEZI</name>
<dbReference type="SUPFAM" id="SSF56281">
    <property type="entry name" value="Metallo-hydrolase/oxidoreductase"/>
    <property type="match status" value="1"/>
</dbReference>
<evidence type="ECO:0000313" key="3">
    <source>
        <dbReference type="EMBL" id="KAK0631573.1"/>
    </source>
</evidence>
<protein>
    <submittedName>
        <fullName evidence="3">Metallo-beta-lactamase domain protein</fullName>
    </submittedName>
</protein>
<dbReference type="SMART" id="SM00849">
    <property type="entry name" value="Lactamase_B"/>
    <property type="match status" value="1"/>
</dbReference>
<dbReference type="PANTHER" id="PTHR43084">
    <property type="entry name" value="PERSULFIDE DIOXYGENASE ETHE1"/>
    <property type="match status" value="1"/>
</dbReference>
<dbReference type="Gene3D" id="3.60.15.10">
    <property type="entry name" value="Ribonuclease Z/Hydroxyacylglutathione hydrolase-like"/>
    <property type="match status" value="1"/>
</dbReference>
<gene>
    <name evidence="3" type="ORF">B0T14DRAFT_416457</name>
</gene>
<dbReference type="PANTHER" id="PTHR43084:SF1">
    <property type="entry name" value="PERSULFIDE DIOXYGENASE ETHE1, MITOCHONDRIAL"/>
    <property type="match status" value="1"/>
</dbReference>
<sequence length="327" mass="36429">MQTSREAVGLDIFQQHLSPLAVRSYTTPSTPTTEPDITPVFEPVTGTWQYLIADPTTLNAAIIDPVLDYHPPTRSITTATADSLLALIHSKSYAITWILETHAHADHLTAASYLRKRLSETQSSPPIIGIGSRIPQIQSLFGRRYCLPESEYTPFVFDHLLSDDEVFFISPNLSAKAIHLPGHTPDHMGYQIGDNVFCGDSLFHADIGTARCDFPGGDASQLYASAKKLLSLPENVRVWTGHDYPDGTREPRPYMTVGGHKRLNRHVRDGIGEGEFVRMRGERDAGLAAPRLLHQSLQMNVRGGKLPRRTEHGDRLWHLPVKVEGEW</sequence>
<dbReference type="EMBL" id="JAULSU010000001">
    <property type="protein sequence ID" value="KAK0631573.1"/>
    <property type="molecule type" value="Genomic_DNA"/>
</dbReference>
<dbReference type="InterPro" id="IPR036866">
    <property type="entry name" value="RibonucZ/Hydroxyglut_hydro"/>
</dbReference>
<evidence type="ECO:0000256" key="1">
    <source>
        <dbReference type="ARBA" id="ARBA00022723"/>
    </source>
</evidence>
<dbReference type="GO" id="GO:0050313">
    <property type="term" value="F:sulfur dioxygenase activity"/>
    <property type="evidence" value="ECO:0007669"/>
    <property type="project" value="InterPro"/>
</dbReference>